<dbReference type="OrthoDB" id="673745at2759"/>
<dbReference type="AlphaFoldDB" id="A0A7J7DD90"/>
<keyword evidence="3" id="KW-1185">Reference proteome</keyword>
<dbReference type="PANTHER" id="PTHR37218:SF2">
    <property type="entry name" value="COILED-COIL PROTEIN"/>
    <property type="match status" value="1"/>
</dbReference>
<organism evidence="2 3">
    <name type="scientific">Tripterygium wilfordii</name>
    <name type="common">Thunder God vine</name>
    <dbReference type="NCBI Taxonomy" id="458696"/>
    <lineage>
        <taxon>Eukaryota</taxon>
        <taxon>Viridiplantae</taxon>
        <taxon>Streptophyta</taxon>
        <taxon>Embryophyta</taxon>
        <taxon>Tracheophyta</taxon>
        <taxon>Spermatophyta</taxon>
        <taxon>Magnoliopsida</taxon>
        <taxon>eudicotyledons</taxon>
        <taxon>Gunneridae</taxon>
        <taxon>Pentapetalae</taxon>
        <taxon>rosids</taxon>
        <taxon>fabids</taxon>
        <taxon>Celastrales</taxon>
        <taxon>Celastraceae</taxon>
        <taxon>Tripterygium</taxon>
    </lineage>
</organism>
<feature type="compositionally biased region" description="Basic residues" evidence="1">
    <location>
        <begin position="51"/>
        <end position="70"/>
    </location>
</feature>
<dbReference type="FunCoup" id="A0A7J7DD90">
    <property type="interactions" value="2378"/>
</dbReference>
<evidence type="ECO:0000313" key="3">
    <source>
        <dbReference type="Proteomes" id="UP000593562"/>
    </source>
</evidence>
<sequence>MWLVRKLARRDDSDNEVAHSNNTNEKRKKKRKRKQVSDLRFETTQELGSISKRKERKKKYFEEKKKKKKAETKDVLDFPGRESIKFGEVVEAPPKLAVILKAFKSAQNASQERLRLKAIEAYRNRKGWSSRPGLHLPPPVTTSP</sequence>
<dbReference type="EMBL" id="JAAARO010000008">
    <property type="protein sequence ID" value="KAF5744330.1"/>
    <property type="molecule type" value="Genomic_DNA"/>
</dbReference>
<dbReference type="PANTHER" id="PTHR37218">
    <property type="entry name" value="COILED-COIL PROTEIN"/>
    <property type="match status" value="1"/>
</dbReference>
<reference evidence="2 3" key="1">
    <citation type="journal article" date="2020" name="Nat. Commun.">
        <title>Genome of Tripterygium wilfordii and identification of cytochrome P450 involved in triptolide biosynthesis.</title>
        <authorList>
            <person name="Tu L."/>
            <person name="Su P."/>
            <person name="Zhang Z."/>
            <person name="Gao L."/>
            <person name="Wang J."/>
            <person name="Hu T."/>
            <person name="Zhou J."/>
            <person name="Zhang Y."/>
            <person name="Zhao Y."/>
            <person name="Liu Y."/>
            <person name="Song Y."/>
            <person name="Tong Y."/>
            <person name="Lu Y."/>
            <person name="Yang J."/>
            <person name="Xu C."/>
            <person name="Jia M."/>
            <person name="Peters R.J."/>
            <person name="Huang L."/>
            <person name="Gao W."/>
        </authorList>
    </citation>
    <scope>NUCLEOTIDE SEQUENCE [LARGE SCALE GENOMIC DNA]</scope>
    <source>
        <strain evidence="3">cv. XIE 37</strain>
        <tissue evidence="2">Leaf</tissue>
    </source>
</reference>
<comment type="caution">
    <text evidence="2">The sequence shown here is derived from an EMBL/GenBank/DDBJ whole genome shotgun (WGS) entry which is preliminary data.</text>
</comment>
<feature type="region of interest" description="Disordered" evidence="1">
    <location>
        <begin position="1"/>
        <end position="72"/>
    </location>
</feature>
<protein>
    <submittedName>
        <fullName evidence="2">Uncharacterized protein</fullName>
    </submittedName>
</protein>
<name>A0A7J7DD90_TRIWF</name>
<dbReference type="Proteomes" id="UP000593562">
    <property type="component" value="Unassembled WGS sequence"/>
</dbReference>
<gene>
    <name evidence="2" type="ORF">HS088_TW08G00933</name>
</gene>
<proteinExistence type="predicted"/>
<accession>A0A7J7DD90</accession>
<evidence type="ECO:0000256" key="1">
    <source>
        <dbReference type="SAM" id="MobiDB-lite"/>
    </source>
</evidence>
<dbReference type="InParanoid" id="A0A7J7DD90"/>
<evidence type="ECO:0000313" key="2">
    <source>
        <dbReference type="EMBL" id="KAF5744330.1"/>
    </source>
</evidence>